<dbReference type="OrthoDB" id="432381at2759"/>
<dbReference type="InterPro" id="IPR036452">
    <property type="entry name" value="Ribo_hydro-like"/>
</dbReference>
<dbReference type="PANTHER" id="PTHR46190:SF1">
    <property type="entry name" value="SI:CH211-201H21.5"/>
    <property type="match status" value="1"/>
</dbReference>
<reference evidence="3 4" key="1">
    <citation type="submission" date="2015-09" db="EMBL/GenBank/DDBJ databases">
        <title>Host preference determinants of Valsa canker pathogens revealed by comparative genomics.</title>
        <authorList>
            <person name="Yin Z."/>
            <person name="Huang L."/>
        </authorList>
    </citation>
    <scope>NUCLEOTIDE SEQUENCE [LARGE SCALE GENOMIC DNA]</scope>
    <source>
        <strain evidence="3 4">YSFL</strain>
    </source>
</reference>
<dbReference type="SUPFAM" id="SSF53590">
    <property type="entry name" value="Nucleoside hydrolase"/>
    <property type="match status" value="1"/>
</dbReference>
<dbReference type="Proteomes" id="UP000284375">
    <property type="component" value="Unassembled WGS sequence"/>
</dbReference>
<dbReference type="GO" id="GO:0016799">
    <property type="term" value="F:hydrolase activity, hydrolyzing N-glycosyl compounds"/>
    <property type="evidence" value="ECO:0007669"/>
    <property type="project" value="InterPro"/>
</dbReference>
<evidence type="ECO:0000259" key="2">
    <source>
        <dbReference type="Pfam" id="PF01156"/>
    </source>
</evidence>
<protein>
    <recommendedName>
        <fullName evidence="2">Inosine/uridine-preferring nucleoside hydrolase domain-containing protein</fullName>
    </recommendedName>
</protein>
<comment type="similarity">
    <text evidence="1">Belongs to the IUNH family.</text>
</comment>
<sequence length="529" mass="58753">MNSSRGLGSYINIQNVLWQVVYWLRAGNPFRLGSISRHDKLTNIATQPIMKAALVSLSLASAALAAPSRGQPAKHHAGHLMARNSSTAGTKIILDNDWSTAGFIPFLMALDAGWDVLGLIGDTANSWALQTSLHGLATLEVGNLESCIPVYKGSDYPLIHTPELFQTWEDLHGDLVWQGAFAAENRTLEALGNDPTSGDPQRVVKEAFYEGFPNTTLAGNNSAAWMIEQVRKYPGEVMIYSGGGLTNIALAVRMDPEFASLAKGLVIMGGYIDVTLLTTSGSTLQADLNSDINLKIDPEGAKIALTADFPSITIVGNGANQVFPDQAYLDEVFEVKNPYTELFNGHYGTIFPFWDETAIFSVLDPSNVVNSTTFYLDVDTAYSSPYYGNIIAYQEVLKPRAQALQKVNFIYEVDGEKLKTDIKRSLQYPKSCLVKLKDEVPKALFCLSDWTNNARDKFNECFESASHDNLLCYLSVREDKMMFNTHTNKHIRCEMLKLDLYPQPHRRAFHFEYRWLGVMAMVWVSDLKG</sequence>
<dbReference type="Gene3D" id="3.90.245.10">
    <property type="entry name" value="Ribonucleoside hydrolase-like"/>
    <property type="match status" value="1"/>
</dbReference>
<dbReference type="PANTHER" id="PTHR46190">
    <property type="entry name" value="SI:CH211-201H21.5-RELATED"/>
    <property type="match status" value="1"/>
</dbReference>
<evidence type="ECO:0000256" key="1">
    <source>
        <dbReference type="ARBA" id="ARBA00009176"/>
    </source>
</evidence>
<comment type="caution">
    <text evidence="3">The sequence shown here is derived from an EMBL/GenBank/DDBJ whole genome shotgun (WGS) entry which is preliminary data.</text>
</comment>
<organism evidence="3 4">
    <name type="scientific">Cytospora chrysosperma</name>
    <name type="common">Cytospora canker fungus</name>
    <name type="synonym">Sphaeria chrysosperma</name>
    <dbReference type="NCBI Taxonomy" id="252740"/>
    <lineage>
        <taxon>Eukaryota</taxon>
        <taxon>Fungi</taxon>
        <taxon>Dikarya</taxon>
        <taxon>Ascomycota</taxon>
        <taxon>Pezizomycotina</taxon>
        <taxon>Sordariomycetes</taxon>
        <taxon>Sordariomycetidae</taxon>
        <taxon>Diaporthales</taxon>
        <taxon>Cytosporaceae</taxon>
        <taxon>Cytospora</taxon>
    </lineage>
</organism>
<gene>
    <name evidence="3" type="ORF">VSDG_01233</name>
</gene>
<proteinExistence type="inferred from homology"/>
<accession>A0A423WJS5</accession>
<dbReference type="Pfam" id="PF01156">
    <property type="entry name" value="IU_nuc_hydro"/>
    <property type="match status" value="1"/>
</dbReference>
<keyword evidence="4" id="KW-1185">Reference proteome</keyword>
<dbReference type="InterPro" id="IPR052775">
    <property type="entry name" value="IUN_hydrolase"/>
</dbReference>
<dbReference type="AlphaFoldDB" id="A0A423WJS5"/>
<name>A0A423WJS5_CYTCH</name>
<dbReference type="STRING" id="252740.A0A423WJS5"/>
<evidence type="ECO:0000313" key="3">
    <source>
        <dbReference type="EMBL" id="ROW03575.1"/>
    </source>
</evidence>
<evidence type="ECO:0000313" key="4">
    <source>
        <dbReference type="Proteomes" id="UP000284375"/>
    </source>
</evidence>
<feature type="domain" description="Inosine/uridine-preferring nucleoside hydrolase" evidence="2">
    <location>
        <begin position="92"/>
        <end position="419"/>
    </location>
</feature>
<dbReference type="EMBL" id="LJZO01000003">
    <property type="protein sequence ID" value="ROW03575.1"/>
    <property type="molecule type" value="Genomic_DNA"/>
</dbReference>
<dbReference type="InterPro" id="IPR001910">
    <property type="entry name" value="Inosine/uridine_hydrolase_dom"/>
</dbReference>